<accession>A0AAD3HIA0</accession>
<feature type="compositionally biased region" description="Low complexity" evidence="1">
    <location>
        <begin position="773"/>
        <end position="788"/>
    </location>
</feature>
<feature type="compositionally biased region" description="Pro residues" evidence="1">
    <location>
        <begin position="249"/>
        <end position="260"/>
    </location>
</feature>
<comment type="caution">
    <text evidence="2">The sequence shown here is derived from an EMBL/GenBank/DDBJ whole genome shotgun (WGS) entry which is preliminary data.</text>
</comment>
<proteinExistence type="predicted"/>
<dbReference type="PANTHER" id="PTHR31110:SF2">
    <property type="entry name" value="PESTICIDAL CRYSTAL CRY8BA PROTEIN"/>
    <property type="match status" value="1"/>
</dbReference>
<dbReference type="EMBL" id="BMAR01000003">
    <property type="protein sequence ID" value="GFR42334.1"/>
    <property type="molecule type" value="Genomic_DNA"/>
</dbReference>
<sequence length="1346" mass="145920">MNSADDFRRSIEASLPPLTQYSVQTGAPGVYGAFGWGSMLAAGRQQEADSIRASRASYDASTGLRGSQEPDVSLSASLRNSFTQYPAVDVQGVRDSYQTQANSNGNSAPAFNSVMKQPVDNGVDLPRLPAVDRFPLAQQQTPAHLQHERPLTPTQQVASTPTAPVAYSSTPGIGMDGTVMVQATASPTKGLYPCVPCDPQQTVHATPCEDMGERYHLARVQGPPDSPVSVRTACTEPSAAHGEHGLPYPQQPYPQRPQPSPQAYHPRQQPFQMPPGQPGYGATGALQGKVVHMRRTEAWTKYIAYEGCLQVCMTERERNGNMNAQHFLAGAFSALRKDLGVDGLLLTQIMGTPPLAATGSDGGINDICWDDMEPTEKRLNTVAFANATASSHMRIRCQRLSLPSATVLQKLCGRARCHLVLSSLAGVTVHLTPNDESCDPASFVLDSQGAGVQQGQALVFQLDSQEQNASQCPATPQQVYIHVDGPKGPIATGSVPYRELVRLAMQQREPVDEARATSSSVGASLEVQVRGTGEHAGKVANVVIAVTRVRKDVQGYDMAQVASDGVGVESVNKNTLRTNACLAYDAALSAALSATGCNRHKLLVDGPWEWLLGNFASYFGVRSFYCTLAHLRWVLKPGVATISSMCLDVISSELKPLLEQSALKGLTTHESTLLEGVQKAVEMLLEVAFENYYALGDDQSREANGSETPRAQGATVWRPTVLMASFRLFRAMKDVFLPTDQDWLNTHFRVAAKKRWHYLEGSYGYEQLRDVPRAQQPQPPQQQRQPVASKLGPSTNTHDPYYKMAEKMSMAIRSDLEFDMFLQKLPDLLPSALNLPRITAEEYMANFVELLRNMLAKCPPLVPSPAAVDLLVATASLQRYLQETQLYMPHQHPGRLDAMELWRPHVLYWIDNSRRGLCGHCVRLETEAKLSAAHLARVDVAKMPGMIEGIEGAVAPLVHDMLDRTWAELMLYERVVKNWSLFGPHLEAALCDVLRTVQGSLNRICAGASNTAMTQQPGPMAAGGSPNTHTIAGHRRMPTAPSASPSMGFGGPATGMHGRNLSNLPYGAGGPGRGSPGVPMVPQYPGAGMAGGALLGGRNAVLLKEAVLLNSLKVLMVMVPSIEDIISKWCGGHSVAPPGPPHSNGLEGALDDDLATHIGAQFAMAVKELRTDYAEGVAACAERMANHIRATPATNIKAALNQPKPPTDMHVGYQQVSTVTQQRDFVEGLMRPILAACDEALQGLRAALDPRVFVATGRALWDCMGKDLFEFVHFLQESQDNKGAWRLRQHANIALTHLCEFFRSRLAASMEHCIGDRDLDLPINVDKAQKLLAQNTAVVNITLNPI</sequence>
<gene>
    <name evidence="2" type="ORF">Agub_g3242</name>
</gene>
<feature type="region of interest" description="Disordered" evidence="1">
    <location>
        <begin position="142"/>
        <end position="163"/>
    </location>
</feature>
<keyword evidence="3" id="KW-1185">Reference proteome</keyword>
<evidence type="ECO:0000256" key="1">
    <source>
        <dbReference type="SAM" id="MobiDB-lite"/>
    </source>
</evidence>
<feature type="region of interest" description="Disordered" evidence="1">
    <location>
        <begin position="773"/>
        <end position="799"/>
    </location>
</feature>
<dbReference type="PANTHER" id="PTHR31110">
    <property type="entry name" value="PESTICIDAL CRYSTAL CRY8BA PROTEIN"/>
    <property type="match status" value="1"/>
</dbReference>
<reference evidence="2 3" key="1">
    <citation type="journal article" date="2021" name="Sci. Rep.">
        <title>Genome sequencing of the multicellular alga Astrephomene provides insights into convergent evolution of germ-soma differentiation.</title>
        <authorList>
            <person name="Yamashita S."/>
            <person name="Yamamoto K."/>
            <person name="Matsuzaki R."/>
            <person name="Suzuki S."/>
            <person name="Yamaguchi H."/>
            <person name="Hirooka S."/>
            <person name="Minakuchi Y."/>
            <person name="Miyagishima S."/>
            <person name="Kawachi M."/>
            <person name="Toyoda A."/>
            <person name="Nozaki H."/>
        </authorList>
    </citation>
    <scope>NUCLEOTIDE SEQUENCE [LARGE SCALE GENOMIC DNA]</scope>
    <source>
        <strain evidence="2 3">NIES-4017</strain>
    </source>
</reference>
<feature type="compositionally biased region" description="Polar residues" evidence="1">
    <location>
        <begin position="152"/>
        <end position="163"/>
    </location>
</feature>
<dbReference type="Proteomes" id="UP001054857">
    <property type="component" value="Unassembled WGS sequence"/>
</dbReference>
<protein>
    <submittedName>
        <fullName evidence="2">Uncharacterized protein</fullName>
    </submittedName>
</protein>
<evidence type="ECO:0000313" key="2">
    <source>
        <dbReference type="EMBL" id="GFR42334.1"/>
    </source>
</evidence>
<name>A0AAD3HIA0_9CHLO</name>
<organism evidence="2 3">
    <name type="scientific">Astrephomene gubernaculifera</name>
    <dbReference type="NCBI Taxonomy" id="47775"/>
    <lineage>
        <taxon>Eukaryota</taxon>
        <taxon>Viridiplantae</taxon>
        <taxon>Chlorophyta</taxon>
        <taxon>core chlorophytes</taxon>
        <taxon>Chlorophyceae</taxon>
        <taxon>CS clade</taxon>
        <taxon>Chlamydomonadales</taxon>
        <taxon>Astrephomenaceae</taxon>
        <taxon>Astrephomene</taxon>
    </lineage>
</organism>
<feature type="region of interest" description="Disordered" evidence="1">
    <location>
        <begin position="237"/>
        <end position="283"/>
    </location>
</feature>
<evidence type="ECO:0000313" key="3">
    <source>
        <dbReference type="Proteomes" id="UP001054857"/>
    </source>
</evidence>